<sequence length="72" mass="7340">MSPTGGAAAEAQAFAFPWDAAMALALNRLGWTPAAFWAATPRELAAAAGPRPAPAATRADLDRLVAAHPDPC</sequence>
<reference evidence="1" key="2">
    <citation type="submission" date="2021-08" db="EMBL/GenBank/DDBJ databases">
        <authorList>
            <person name="Tani A."/>
            <person name="Ola A."/>
            <person name="Ogura Y."/>
            <person name="Katsura K."/>
            <person name="Hayashi T."/>
        </authorList>
    </citation>
    <scope>NUCLEOTIDE SEQUENCE</scope>
    <source>
        <strain evidence="1">NBRC 15689</strain>
    </source>
</reference>
<reference evidence="1" key="1">
    <citation type="journal article" date="2021" name="Front. Microbiol.">
        <title>Comprehensive Comparative Genomics and Phenotyping of Methylobacterium Species.</title>
        <authorList>
            <person name="Alessa O."/>
            <person name="Ogura Y."/>
            <person name="Fujitani Y."/>
            <person name="Takami H."/>
            <person name="Hayashi T."/>
            <person name="Sahin N."/>
            <person name="Tani A."/>
        </authorList>
    </citation>
    <scope>NUCLEOTIDE SEQUENCE</scope>
    <source>
        <strain evidence="1">NBRC 15689</strain>
    </source>
</reference>
<proteinExistence type="predicted"/>
<dbReference type="InterPro" id="IPR019056">
    <property type="entry name" value="Phage_TAC_6"/>
</dbReference>
<dbReference type="EMBL" id="BPQV01000016">
    <property type="protein sequence ID" value="GJE29500.1"/>
    <property type="molecule type" value="Genomic_DNA"/>
</dbReference>
<evidence type="ECO:0000313" key="1">
    <source>
        <dbReference type="EMBL" id="GJE29500.1"/>
    </source>
</evidence>
<dbReference type="Proteomes" id="UP001055156">
    <property type="component" value="Unassembled WGS sequence"/>
</dbReference>
<organism evidence="1 2">
    <name type="scientific">Methylobacterium organophilum</name>
    <dbReference type="NCBI Taxonomy" id="410"/>
    <lineage>
        <taxon>Bacteria</taxon>
        <taxon>Pseudomonadati</taxon>
        <taxon>Pseudomonadota</taxon>
        <taxon>Alphaproteobacteria</taxon>
        <taxon>Hyphomicrobiales</taxon>
        <taxon>Methylobacteriaceae</taxon>
        <taxon>Methylobacterium</taxon>
    </lineage>
</organism>
<gene>
    <name evidence="1" type="ORF">LKMONMHP_4381</name>
</gene>
<comment type="caution">
    <text evidence="1">The sequence shown here is derived from an EMBL/GenBank/DDBJ whole genome shotgun (WGS) entry which is preliminary data.</text>
</comment>
<evidence type="ECO:0000313" key="2">
    <source>
        <dbReference type="Proteomes" id="UP001055156"/>
    </source>
</evidence>
<evidence type="ECO:0008006" key="3">
    <source>
        <dbReference type="Google" id="ProtNLM"/>
    </source>
</evidence>
<keyword evidence="2" id="KW-1185">Reference proteome</keyword>
<dbReference type="RefSeq" id="WP_283206552.1">
    <property type="nucleotide sequence ID" value="NZ_BPQV01000016.1"/>
</dbReference>
<name>A0ABQ4TH76_METOR</name>
<accession>A0ABQ4TH76</accession>
<dbReference type="Pfam" id="PF09550">
    <property type="entry name" value="Phage_TAC_6"/>
    <property type="match status" value="1"/>
</dbReference>
<protein>
    <recommendedName>
        <fullName evidence="3">Phage tail assembly chaperone</fullName>
    </recommendedName>
</protein>